<keyword evidence="1" id="KW-1133">Transmembrane helix</keyword>
<dbReference type="WBParaSite" id="L893_g26442.t1">
    <property type="protein sequence ID" value="L893_g26442.t1"/>
    <property type="gene ID" value="L893_g26442"/>
</dbReference>
<sequence length="171" mass="18608">MAGRLCFSPQLLDDFGKLPPLLGTRLPLPYPELRNAVNGAPLRRRCHMPRAVLLLLLVLAIRVDPAKSLLCMDGVDCDSRCGECEGVACLKIIRPALSSGVTGHLDQHESTARTCLPYDTRDVDLEPAGCRTNLVNGHRICICYNGDYCNAASAPPLLFALSFAFLFLALL</sequence>
<reference evidence="3" key="1">
    <citation type="submission" date="2016-11" db="UniProtKB">
        <authorList>
            <consortium name="WormBaseParasite"/>
        </authorList>
    </citation>
    <scope>IDENTIFICATION</scope>
</reference>
<dbReference type="Proteomes" id="UP000095287">
    <property type="component" value="Unplaced"/>
</dbReference>
<name>A0A1I7ZI53_9BILA</name>
<keyword evidence="1" id="KW-0812">Transmembrane</keyword>
<keyword evidence="2" id="KW-1185">Reference proteome</keyword>
<evidence type="ECO:0000256" key="1">
    <source>
        <dbReference type="SAM" id="Phobius"/>
    </source>
</evidence>
<evidence type="ECO:0000313" key="3">
    <source>
        <dbReference type="WBParaSite" id="L893_g26442.t1"/>
    </source>
</evidence>
<accession>A0A1I7ZI53</accession>
<proteinExistence type="predicted"/>
<keyword evidence="1" id="KW-0472">Membrane</keyword>
<evidence type="ECO:0000313" key="2">
    <source>
        <dbReference type="Proteomes" id="UP000095287"/>
    </source>
</evidence>
<feature type="transmembrane region" description="Helical" evidence="1">
    <location>
        <begin position="151"/>
        <end position="170"/>
    </location>
</feature>
<protein>
    <submittedName>
        <fullName evidence="3">DUF753 domain-containing protein</fullName>
    </submittedName>
</protein>
<dbReference type="AlphaFoldDB" id="A0A1I7ZI53"/>
<organism evidence="2 3">
    <name type="scientific">Steinernema glaseri</name>
    <dbReference type="NCBI Taxonomy" id="37863"/>
    <lineage>
        <taxon>Eukaryota</taxon>
        <taxon>Metazoa</taxon>
        <taxon>Ecdysozoa</taxon>
        <taxon>Nematoda</taxon>
        <taxon>Chromadorea</taxon>
        <taxon>Rhabditida</taxon>
        <taxon>Tylenchina</taxon>
        <taxon>Panagrolaimomorpha</taxon>
        <taxon>Strongyloidoidea</taxon>
        <taxon>Steinernematidae</taxon>
        <taxon>Steinernema</taxon>
    </lineage>
</organism>